<sequence>MTRSPKSRFIRHKGTHIIFSSLKSARRSYA</sequence>
<reference evidence="1" key="1">
    <citation type="submission" date="2014-11" db="EMBL/GenBank/DDBJ databases">
        <authorList>
            <person name="Amaro Gonzalez C."/>
        </authorList>
    </citation>
    <scope>NUCLEOTIDE SEQUENCE</scope>
</reference>
<evidence type="ECO:0000313" key="1">
    <source>
        <dbReference type="EMBL" id="JAH20087.1"/>
    </source>
</evidence>
<name>A0A0E9QUG5_ANGAN</name>
<protein>
    <submittedName>
        <fullName evidence="1">Uncharacterized protein</fullName>
    </submittedName>
</protein>
<dbReference type="EMBL" id="GBXM01088490">
    <property type="protein sequence ID" value="JAH20087.1"/>
    <property type="molecule type" value="Transcribed_RNA"/>
</dbReference>
<reference evidence="1" key="2">
    <citation type="journal article" date="2015" name="Fish Shellfish Immunol.">
        <title>Early steps in the European eel (Anguilla anguilla)-Vibrio vulnificus interaction in the gills: Role of the RtxA13 toxin.</title>
        <authorList>
            <person name="Callol A."/>
            <person name="Pajuelo D."/>
            <person name="Ebbesson L."/>
            <person name="Teles M."/>
            <person name="MacKenzie S."/>
            <person name="Amaro C."/>
        </authorList>
    </citation>
    <scope>NUCLEOTIDE SEQUENCE</scope>
</reference>
<dbReference type="AlphaFoldDB" id="A0A0E9QUG5"/>
<organism evidence="1">
    <name type="scientific">Anguilla anguilla</name>
    <name type="common">European freshwater eel</name>
    <name type="synonym">Muraena anguilla</name>
    <dbReference type="NCBI Taxonomy" id="7936"/>
    <lineage>
        <taxon>Eukaryota</taxon>
        <taxon>Metazoa</taxon>
        <taxon>Chordata</taxon>
        <taxon>Craniata</taxon>
        <taxon>Vertebrata</taxon>
        <taxon>Euteleostomi</taxon>
        <taxon>Actinopterygii</taxon>
        <taxon>Neopterygii</taxon>
        <taxon>Teleostei</taxon>
        <taxon>Anguilliformes</taxon>
        <taxon>Anguillidae</taxon>
        <taxon>Anguilla</taxon>
    </lineage>
</organism>
<accession>A0A0E9QUG5</accession>
<proteinExistence type="predicted"/>